<evidence type="ECO:0000259" key="1">
    <source>
        <dbReference type="Pfam" id="PF10128"/>
    </source>
</evidence>
<dbReference type="Pfam" id="PF20171">
    <property type="entry name" value="OpcA_G6PD_C"/>
    <property type="match status" value="1"/>
</dbReference>
<dbReference type="Proteomes" id="UP000620075">
    <property type="component" value="Unassembled WGS sequence"/>
</dbReference>
<evidence type="ECO:0000313" key="4">
    <source>
        <dbReference type="Proteomes" id="UP000620075"/>
    </source>
</evidence>
<feature type="domain" description="Glucose-6-phosphate dehydrogenase assembly protein OpcA C-terminal" evidence="2">
    <location>
        <begin position="203"/>
        <end position="380"/>
    </location>
</feature>
<dbReference type="InterPro" id="IPR046802">
    <property type="entry name" value="OpcA_G6PD_C"/>
</dbReference>
<protein>
    <submittedName>
        <fullName evidence="3">Glucose-6-phosphate dehydrogenase assembly protein OpcA</fullName>
    </submittedName>
</protein>
<reference evidence="3 4" key="1">
    <citation type="submission" date="2020-10" db="EMBL/GenBank/DDBJ databases">
        <title>Ca. Dormibacterota MAGs.</title>
        <authorList>
            <person name="Montgomery K."/>
        </authorList>
    </citation>
    <scope>NUCLEOTIDE SEQUENCE [LARGE SCALE GENOMIC DNA]</scope>
    <source>
        <strain evidence="3">SC8811_S16_3</strain>
    </source>
</reference>
<dbReference type="PANTHER" id="PTHR38658">
    <property type="entry name" value="OXPP CYCLE PROTEIN OPCA-RELATED"/>
    <property type="match status" value="1"/>
</dbReference>
<sequence length="391" mass="42641">MASSVAKLHSDRVRERRWSGKGVTLGEVLSHLSELHHDISHTEAEDQGHPHPRNSVMNLVVCVGSQARAEETQEVVERMAASHPLRAVVIRRAGEKDRPNLDAEIVTEAHQLVRGETIQREQIYLAVSGPAADHLASFVEPLLAADVPTYLWWAGTPPLGERGLRNALAICDVLIVDSAGFEKPATAFLEFAGLADRLGGRIGFADLHWSRQRPWRESLSQFFSPPERRVLLGGIGRFDIDCAGEGQAAWVGGSLLTGWIAGALGWRLLRAAAVTDEHADAIYEAPGGALIPVALRSSGRTTLPRGTATRLRLEAESGGLRCLNTIELHPERDDHAHMTIELAGQPAIRQRLALPPQDESELLVQALAVARRDRVFMRSLSAAAELQDGLR</sequence>
<accession>A0A934KA37</accession>
<comment type="caution">
    <text evidence="3">The sequence shown here is derived from an EMBL/GenBank/DDBJ whole genome shotgun (WGS) entry which is preliminary data.</text>
</comment>
<evidence type="ECO:0000313" key="3">
    <source>
        <dbReference type="EMBL" id="MBJ7604601.1"/>
    </source>
</evidence>
<dbReference type="InterPro" id="IPR004555">
    <property type="entry name" value="G6PDH_assembly_OpcA"/>
</dbReference>
<dbReference type="AlphaFoldDB" id="A0A934KA37"/>
<dbReference type="RefSeq" id="WP_338182497.1">
    <property type="nucleotide sequence ID" value="NZ_JAEKNQ010000060.1"/>
</dbReference>
<dbReference type="InterPro" id="IPR046801">
    <property type="entry name" value="OpcA_G6PD_N"/>
</dbReference>
<organism evidence="3 4">
    <name type="scientific">Candidatus Dormiibacter inghamiae</name>
    <dbReference type="NCBI Taxonomy" id="3127013"/>
    <lineage>
        <taxon>Bacteria</taxon>
        <taxon>Bacillati</taxon>
        <taxon>Candidatus Dormiibacterota</taxon>
        <taxon>Candidatus Dormibacteria</taxon>
        <taxon>Candidatus Dormibacterales</taxon>
        <taxon>Candidatus Dormibacteraceae</taxon>
        <taxon>Candidatus Dormiibacter</taxon>
    </lineage>
</organism>
<feature type="domain" description="Glucose-6-phosphate dehydrogenase assembly protein OpcA N-terminal" evidence="1">
    <location>
        <begin position="78"/>
        <end position="190"/>
    </location>
</feature>
<dbReference type="PANTHER" id="PTHR38658:SF1">
    <property type="entry name" value="OXPP CYCLE PROTEIN OPCA-RELATED"/>
    <property type="match status" value="1"/>
</dbReference>
<dbReference type="Pfam" id="PF10128">
    <property type="entry name" value="OpcA_G6PD_assem"/>
    <property type="match status" value="1"/>
</dbReference>
<proteinExistence type="predicted"/>
<evidence type="ECO:0000259" key="2">
    <source>
        <dbReference type="Pfam" id="PF20171"/>
    </source>
</evidence>
<name>A0A934KA37_9BACT</name>
<gene>
    <name evidence="3" type="ORF">JF888_15710</name>
</gene>
<dbReference type="EMBL" id="JAEKNQ010000060">
    <property type="protein sequence ID" value="MBJ7604601.1"/>
    <property type="molecule type" value="Genomic_DNA"/>
</dbReference>